<proteinExistence type="inferred from homology"/>
<gene>
    <name evidence="9" type="ORF">Esi_0261_0019</name>
</gene>
<dbReference type="eggNOG" id="KOG2600">
    <property type="taxonomic scope" value="Eukaryota"/>
</dbReference>
<evidence type="ECO:0000313" key="9">
    <source>
        <dbReference type="EMBL" id="CBJ31506.1"/>
    </source>
</evidence>
<dbReference type="AlphaFoldDB" id="D7FTX9"/>
<dbReference type="GO" id="GO:0032040">
    <property type="term" value="C:small-subunit processome"/>
    <property type="evidence" value="ECO:0007669"/>
    <property type="project" value="TreeGrafter"/>
</dbReference>
<feature type="compositionally biased region" description="Basic residues" evidence="8">
    <location>
        <begin position="509"/>
        <end position="522"/>
    </location>
</feature>
<evidence type="ECO:0000313" key="10">
    <source>
        <dbReference type="Proteomes" id="UP000002630"/>
    </source>
</evidence>
<evidence type="ECO:0000256" key="4">
    <source>
        <dbReference type="ARBA" id="ARBA00023242"/>
    </source>
</evidence>
<dbReference type="GO" id="GO:0006364">
    <property type="term" value="P:rRNA processing"/>
    <property type="evidence" value="ECO:0007669"/>
    <property type="project" value="UniProtKB-KW"/>
</dbReference>
<dbReference type="Pfam" id="PF04006">
    <property type="entry name" value="Mpp10"/>
    <property type="match status" value="1"/>
</dbReference>
<evidence type="ECO:0000256" key="7">
    <source>
        <dbReference type="PIRNR" id="PIRNR017300"/>
    </source>
</evidence>
<dbReference type="EMBL" id="FN649760">
    <property type="protein sequence ID" value="CBJ31506.1"/>
    <property type="molecule type" value="Genomic_DNA"/>
</dbReference>
<feature type="compositionally biased region" description="Basic residues" evidence="8">
    <location>
        <begin position="233"/>
        <end position="245"/>
    </location>
</feature>
<feature type="compositionally biased region" description="Acidic residues" evidence="8">
    <location>
        <begin position="250"/>
        <end position="285"/>
    </location>
</feature>
<dbReference type="STRING" id="2880.D7FTX9"/>
<evidence type="ECO:0000256" key="8">
    <source>
        <dbReference type="SAM" id="MobiDB-lite"/>
    </source>
</evidence>
<feature type="region of interest" description="Disordered" evidence="8">
    <location>
        <begin position="33"/>
        <end position="306"/>
    </location>
</feature>
<evidence type="ECO:0000256" key="3">
    <source>
        <dbReference type="ARBA" id="ARBA00022552"/>
    </source>
</evidence>
<dbReference type="Proteomes" id="UP000002630">
    <property type="component" value="Unassembled WGS sequence"/>
</dbReference>
<sequence length="613" mass="67155">MFAGLDSESIWSELELRNVPLEKHTKKTLARLLQSEDMSLAADIASDEEAEGREEASDGEEADDGDADMEGGDSTALLLGGGSVSDGDDDAKGEVDGEDGSDADGDERDTSAFKARGKGDKATGTTKSSKQAKNQKTEDMFFDADDMEKFADEGTMDDDDLEDGVLDEMYGGGGGDADSGEEKDQEDDSDEEDDAEMMEELMQEEAESEDEQVGGGIKHEDFFDDGDDGDKPRSKRRLSKKKQSSRRQQEEEEEGGAESDGDDVDDGEDGDASDDEGEEEEEEETGVLSAHVQHSRRMKSKISDQERELLAEKPWALRGEVHSHDRPQNSLLEATVDVERATRVAPPPTAEHAMTLLDMIKKRCLDSNWDDVTPRDLQGPTVRKEAPHLSQDKSKEGLGELYEKEFLKKTMGVTEDDPQKGLKNELKHLFSKLCGKLDALCNFHYTPKAAIPEMKVQADVAAIAMEEVLPSSVADAEALAPEELYKKKRGREAEFLEGGAEMSQEDRKRSRSSKKAVRRKARRQAEAAQKLVSKLNPGLGNKYEKAKMMRDIQGAKNVTTATGGEESTGREFSTSAKFFSQLQESVTASVKSTGKGMDGDAKDTSKKAAQLRL</sequence>
<keyword evidence="10" id="KW-1185">Reference proteome</keyword>
<feature type="compositionally biased region" description="Acidic residues" evidence="8">
    <location>
        <begin position="178"/>
        <end position="212"/>
    </location>
</feature>
<feature type="region of interest" description="Disordered" evidence="8">
    <location>
        <begin position="496"/>
        <end position="544"/>
    </location>
</feature>
<feature type="compositionally biased region" description="Acidic residues" evidence="8">
    <location>
        <begin position="154"/>
        <end position="166"/>
    </location>
</feature>
<evidence type="ECO:0000256" key="1">
    <source>
        <dbReference type="ARBA" id="ARBA00004604"/>
    </source>
</evidence>
<name>D7FTX9_ECTSI</name>
<evidence type="ECO:0000256" key="5">
    <source>
        <dbReference type="ARBA" id="ARBA00023274"/>
    </source>
</evidence>
<organism evidence="9 10">
    <name type="scientific">Ectocarpus siliculosus</name>
    <name type="common">Brown alga</name>
    <name type="synonym">Conferva siliculosa</name>
    <dbReference type="NCBI Taxonomy" id="2880"/>
    <lineage>
        <taxon>Eukaryota</taxon>
        <taxon>Sar</taxon>
        <taxon>Stramenopiles</taxon>
        <taxon>Ochrophyta</taxon>
        <taxon>PX clade</taxon>
        <taxon>Phaeophyceae</taxon>
        <taxon>Ectocarpales</taxon>
        <taxon>Ectocarpaceae</taxon>
        <taxon>Ectocarpus</taxon>
    </lineage>
</organism>
<comment type="function">
    <text evidence="7">Involved in nucleolar processing of pre-18S ribosomal RNA.</text>
</comment>
<dbReference type="GO" id="GO:0005732">
    <property type="term" value="C:sno(s)RNA-containing ribonucleoprotein complex"/>
    <property type="evidence" value="ECO:0007669"/>
    <property type="project" value="UniProtKB-UniRule"/>
</dbReference>
<dbReference type="PANTHER" id="PTHR17039">
    <property type="entry name" value="U3 SMALL NUCLEOLAR RIBONUCLEOPROTEIN PROTEIN MPP10"/>
    <property type="match status" value="1"/>
</dbReference>
<comment type="similarity">
    <text evidence="6 7">Belongs to the MPP10 family.</text>
</comment>
<protein>
    <recommendedName>
        <fullName evidence="7">U3 small nucleolar ribonucleoprotein protein MPP10</fullName>
    </recommendedName>
</protein>
<feature type="compositionally biased region" description="Acidic residues" evidence="8">
    <location>
        <begin position="45"/>
        <end position="71"/>
    </location>
</feature>
<dbReference type="InParanoid" id="D7FTX9"/>
<accession>D7FTX9</accession>
<dbReference type="PIRSF" id="PIRSF017300">
    <property type="entry name" value="snoRNP_Mpp10"/>
    <property type="match status" value="1"/>
</dbReference>
<dbReference type="PANTHER" id="PTHR17039:SF0">
    <property type="entry name" value="U3 SMALL NUCLEOLAR RIBONUCLEOPROTEIN PROTEIN MPP10"/>
    <property type="match status" value="1"/>
</dbReference>
<evidence type="ECO:0000256" key="2">
    <source>
        <dbReference type="ARBA" id="ARBA00022517"/>
    </source>
</evidence>
<feature type="region of interest" description="Disordered" evidence="8">
    <location>
        <begin position="585"/>
        <end position="613"/>
    </location>
</feature>
<dbReference type="OrthoDB" id="445326at2759"/>
<feature type="region of interest" description="Disordered" evidence="8">
    <location>
        <begin position="320"/>
        <end position="339"/>
    </location>
</feature>
<feature type="compositionally biased region" description="Polar residues" evidence="8">
    <location>
        <begin position="123"/>
        <end position="134"/>
    </location>
</feature>
<dbReference type="InterPro" id="IPR012173">
    <property type="entry name" value="Mpp10"/>
</dbReference>
<comment type="subcellular location">
    <subcellularLocation>
        <location evidence="1 7">Nucleus</location>
        <location evidence="1 7">Nucleolus</location>
    </subcellularLocation>
</comment>
<feature type="compositionally biased region" description="Basic and acidic residues" evidence="8">
    <location>
        <begin position="597"/>
        <end position="606"/>
    </location>
</feature>
<keyword evidence="4 7" id="KW-0539">Nucleus</keyword>
<evidence type="ECO:0000256" key="6">
    <source>
        <dbReference type="ARBA" id="ARBA00029455"/>
    </source>
</evidence>
<keyword evidence="3 7" id="KW-0698">rRNA processing</keyword>
<dbReference type="GO" id="GO:0034457">
    <property type="term" value="C:Mpp10 complex"/>
    <property type="evidence" value="ECO:0007669"/>
    <property type="project" value="UniProtKB-UniRule"/>
</dbReference>
<keyword evidence="2 7" id="KW-0690">Ribosome biogenesis</keyword>
<feature type="compositionally biased region" description="Acidic residues" evidence="8">
    <location>
        <begin position="96"/>
        <end position="107"/>
    </location>
</feature>
<keyword evidence="5 7" id="KW-0687">Ribonucleoprotein</keyword>
<reference evidence="9 10" key="1">
    <citation type="journal article" date="2010" name="Nature">
        <title>The Ectocarpus genome and the independent evolution of multicellularity in brown algae.</title>
        <authorList>
            <person name="Cock J.M."/>
            <person name="Sterck L."/>
            <person name="Rouze P."/>
            <person name="Scornet D."/>
            <person name="Allen A.E."/>
            <person name="Amoutzias G."/>
            <person name="Anthouard V."/>
            <person name="Artiguenave F."/>
            <person name="Aury J.M."/>
            <person name="Badger J.H."/>
            <person name="Beszteri B."/>
            <person name="Billiau K."/>
            <person name="Bonnet E."/>
            <person name="Bothwell J.H."/>
            <person name="Bowler C."/>
            <person name="Boyen C."/>
            <person name="Brownlee C."/>
            <person name="Carrano C.J."/>
            <person name="Charrier B."/>
            <person name="Cho G.Y."/>
            <person name="Coelho S.M."/>
            <person name="Collen J."/>
            <person name="Corre E."/>
            <person name="Da Silva C."/>
            <person name="Delage L."/>
            <person name="Delaroque N."/>
            <person name="Dittami S.M."/>
            <person name="Doulbeau S."/>
            <person name="Elias M."/>
            <person name="Farnham G."/>
            <person name="Gachon C.M."/>
            <person name="Gschloessl B."/>
            <person name="Heesch S."/>
            <person name="Jabbari K."/>
            <person name="Jubin C."/>
            <person name="Kawai H."/>
            <person name="Kimura K."/>
            <person name="Kloareg B."/>
            <person name="Kupper F.C."/>
            <person name="Lang D."/>
            <person name="Le Bail A."/>
            <person name="Leblanc C."/>
            <person name="Lerouge P."/>
            <person name="Lohr M."/>
            <person name="Lopez P.J."/>
            <person name="Martens C."/>
            <person name="Maumus F."/>
            <person name="Michel G."/>
            <person name="Miranda-Saavedra D."/>
            <person name="Morales J."/>
            <person name="Moreau H."/>
            <person name="Motomura T."/>
            <person name="Nagasato C."/>
            <person name="Napoli C.A."/>
            <person name="Nelson D.R."/>
            <person name="Nyvall-Collen P."/>
            <person name="Peters A.F."/>
            <person name="Pommier C."/>
            <person name="Potin P."/>
            <person name="Poulain J."/>
            <person name="Quesneville H."/>
            <person name="Read B."/>
            <person name="Rensing S.A."/>
            <person name="Ritter A."/>
            <person name="Rousvoal S."/>
            <person name="Samanta M."/>
            <person name="Samson G."/>
            <person name="Schroeder D.C."/>
            <person name="Segurens B."/>
            <person name="Strittmatter M."/>
            <person name="Tonon T."/>
            <person name="Tregear J.W."/>
            <person name="Valentin K."/>
            <person name="von Dassow P."/>
            <person name="Yamagishi T."/>
            <person name="Van de Peer Y."/>
            <person name="Wincker P."/>
        </authorList>
    </citation>
    <scope>NUCLEOTIDE SEQUENCE [LARGE SCALE GENOMIC DNA]</scope>
    <source>
        <strain evidence="10">Ec32 / CCAP1310/4</strain>
    </source>
</reference>